<keyword evidence="5" id="KW-0648">Protein biosynthesis</keyword>
<dbReference type="PANTHER" id="PTHR23001:SF7">
    <property type="entry name" value="EUKARYOTIC TRANSLATION INITIATION FACTOR 5"/>
    <property type="match status" value="1"/>
</dbReference>
<dbReference type="InterPro" id="IPR045196">
    <property type="entry name" value="IF2/IF5"/>
</dbReference>
<dbReference type="InterPro" id="IPR016189">
    <property type="entry name" value="Transl_init_fac_IF2/IF5_N"/>
</dbReference>
<comment type="similarity">
    <text evidence="1">Belongs to the eIF-2-beta/eIF-5 family.</text>
</comment>
<evidence type="ECO:0000313" key="9">
    <source>
        <dbReference type="EMBL" id="KAJ6218246.1"/>
    </source>
</evidence>
<dbReference type="Gene3D" id="1.25.40.180">
    <property type="match status" value="1"/>
</dbReference>
<comment type="caution">
    <text evidence="9">The sequence shown here is derived from an EMBL/GenBank/DDBJ whole genome shotgun (WGS) entry which is preliminary data.</text>
</comment>
<dbReference type="Gene3D" id="3.30.30.170">
    <property type="match status" value="1"/>
</dbReference>
<dbReference type="Gene3D" id="2.20.25.350">
    <property type="match status" value="1"/>
</dbReference>
<dbReference type="GO" id="GO:0005525">
    <property type="term" value="F:GTP binding"/>
    <property type="evidence" value="ECO:0007669"/>
    <property type="project" value="UniProtKB-KW"/>
</dbReference>
<keyword evidence="4" id="KW-0547">Nucleotide-binding</keyword>
<name>A0A9Q0RM97_BLOTA</name>
<sequence length="435" mass="48896">MASVNVNRNLSDQFYRYKMPKLIAKVEGKGNGIKTVIVNMVEIAKALNRPPMYPTKYFGCILGAQVNCDVKNERYIVNGSHESGKLQDLLDGFIKKYVLCASCENPETVLTVNKKKETISSSCKACGYSCNISMKDKLSTYILKCPPDMSMAPGASVSKKVKKKDKKAENGRGSPNDSDELNDHGFEQNEEEDDGDWCEPSAQLDDTGSALQKLTLNADLEKSVDERMELFFEFTKKRLEGDVVDASVQKEIVDESERLDVKDKAVLVLCELLFKDPLKIPNIIKANRIFFLRFTNENPKAQKYLIRGFEMTIKVYQAALLPRVAIILKTFYELDILDEKVILEWASKKKSAAKQLAAQIHEKAQPFIKWLKEAESESDSESEEEDEVEVVYDERSRPDKIMEVKEDPIASPKMVMATAAVKVGGGDDDIDIDAI</sequence>
<reference evidence="9" key="1">
    <citation type="submission" date="2022-12" db="EMBL/GenBank/DDBJ databases">
        <title>Genome assemblies of Blomia tropicalis.</title>
        <authorList>
            <person name="Cui Y."/>
        </authorList>
    </citation>
    <scope>NUCLEOTIDE SEQUENCE</scope>
    <source>
        <tissue evidence="9">Adult mites</tissue>
    </source>
</reference>
<evidence type="ECO:0000256" key="7">
    <source>
        <dbReference type="SAM" id="MobiDB-lite"/>
    </source>
</evidence>
<feature type="compositionally biased region" description="Acidic residues" evidence="7">
    <location>
        <begin position="376"/>
        <end position="391"/>
    </location>
</feature>
<feature type="region of interest" description="Disordered" evidence="7">
    <location>
        <begin position="153"/>
        <end position="202"/>
    </location>
</feature>
<evidence type="ECO:0000256" key="6">
    <source>
        <dbReference type="ARBA" id="ARBA00023134"/>
    </source>
</evidence>
<protein>
    <recommendedName>
        <fullName evidence="2">Eukaryotic translation initiation factor 5</fullName>
    </recommendedName>
</protein>
<proteinExistence type="inferred from homology"/>
<dbReference type="Pfam" id="PF01873">
    <property type="entry name" value="eIF-5_eIF-2B"/>
    <property type="match status" value="1"/>
</dbReference>
<evidence type="ECO:0000256" key="5">
    <source>
        <dbReference type="ARBA" id="ARBA00022917"/>
    </source>
</evidence>
<dbReference type="SUPFAM" id="SSF100966">
    <property type="entry name" value="Translation initiation factor 2 beta, aIF2beta, N-terminal domain"/>
    <property type="match status" value="1"/>
</dbReference>
<keyword evidence="3" id="KW-0396">Initiation factor</keyword>
<dbReference type="EMBL" id="JAPWDV010000003">
    <property type="protein sequence ID" value="KAJ6218246.1"/>
    <property type="molecule type" value="Genomic_DNA"/>
</dbReference>
<dbReference type="SUPFAM" id="SSF48371">
    <property type="entry name" value="ARM repeat"/>
    <property type="match status" value="1"/>
</dbReference>
<evidence type="ECO:0000259" key="8">
    <source>
        <dbReference type="PROSITE" id="PS51363"/>
    </source>
</evidence>
<accession>A0A9Q0RM97</accession>
<dbReference type="CDD" id="cd11561">
    <property type="entry name" value="W2_eIF5"/>
    <property type="match status" value="1"/>
</dbReference>
<evidence type="ECO:0000256" key="1">
    <source>
        <dbReference type="ARBA" id="ARBA00010397"/>
    </source>
</evidence>
<evidence type="ECO:0000256" key="3">
    <source>
        <dbReference type="ARBA" id="ARBA00022540"/>
    </source>
</evidence>
<keyword evidence="6" id="KW-0342">GTP-binding</keyword>
<dbReference type="PROSITE" id="PS51363">
    <property type="entry name" value="W2"/>
    <property type="match status" value="1"/>
</dbReference>
<dbReference type="OrthoDB" id="10250831at2759"/>
<evidence type="ECO:0000256" key="2">
    <source>
        <dbReference type="ARBA" id="ARBA00018059"/>
    </source>
</evidence>
<dbReference type="InterPro" id="IPR016190">
    <property type="entry name" value="Transl_init_fac_IF2/IF5_Zn-bd"/>
</dbReference>
<dbReference type="AlphaFoldDB" id="A0A9Q0RM97"/>
<dbReference type="InterPro" id="IPR003307">
    <property type="entry name" value="W2_domain"/>
</dbReference>
<dbReference type="OMA" id="YRYKMEK"/>
<dbReference type="InterPro" id="IPR002735">
    <property type="entry name" value="Transl_init_fac_IF2/IF5_dom"/>
</dbReference>
<dbReference type="GO" id="GO:0071074">
    <property type="term" value="F:eukaryotic initiation factor eIF2 binding"/>
    <property type="evidence" value="ECO:0007669"/>
    <property type="project" value="TreeGrafter"/>
</dbReference>
<gene>
    <name evidence="9" type="ORF">RDWZM_009403</name>
</gene>
<dbReference type="GO" id="GO:0005092">
    <property type="term" value="F:GDP-dissociation inhibitor activity"/>
    <property type="evidence" value="ECO:0007669"/>
    <property type="project" value="TreeGrafter"/>
</dbReference>
<dbReference type="SMART" id="SM00653">
    <property type="entry name" value="eIF2B_5"/>
    <property type="match status" value="1"/>
</dbReference>
<feature type="region of interest" description="Disordered" evidence="7">
    <location>
        <begin position="374"/>
        <end position="393"/>
    </location>
</feature>
<feature type="compositionally biased region" description="Acidic residues" evidence="7">
    <location>
        <begin position="188"/>
        <end position="197"/>
    </location>
</feature>
<dbReference type="InterPro" id="IPR016024">
    <property type="entry name" value="ARM-type_fold"/>
</dbReference>
<dbReference type="Pfam" id="PF02020">
    <property type="entry name" value="W2"/>
    <property type="match status" value="1"/>
</dbReference>
<dbReference type="FunFam" id="2.20.25.350:FF:000001">
    <property type="entry name" value="Eukaryotic translation initiation factor 5"/>
    <property type="match status" value="1"/>
</dbReference>
<dbReference type="SMART" id="SM00515">
    <property type="entry name" value="eIF5C"/>
    <property type="match status" value="1"/>
</dbReference>
<dbReference type="Proteomes" id="UP001142055">
    <property type="component" value="Chromosome 3"/>
</dbReference>
<dbReference type="GO" id="GO:0003743">
    <property type="term" value="F:translation initiation factor activity"/>
    <property type="evidence" value="ECO:0007669"/>
    <property type="project" value="UniProtKB-KW"/>
</dbReference>
<dbReference type="GO" id="GO:0001732">
    <property type="term" value="P:formation of cytoplasmic translation initiation complex"/>
    <property type="evidence" value="ECO:0007669"/>
    <property type="project" value="TreeGrafter"/>
</dbReference>
<dbReference type="SUPFAM" id="SSF75689">
    <property type="entry name" value="Zinc-binding domain of translation initiation factor 2 beta"/>
    <property type="match status" value="1"/>
</dbReference>
<dbReference type="PANTHER" id="PTHR23001">
    <property type="entry name" value="EUKARYOTIC TRANSLATION INITIATION FACTOR"/>
    <property type="match status" value="1"/>
</dbReference>
<organism evidence="9 10">
    <name type="scientific">Blomia tropicalis</name>
    <name type="common">Mite</name>
    <dbReference type="NCBI Taxonomy" id="40697"/>
    <lineage>
        <taxon>Eukaryota</taxon>
        <taxon>Metazoa</taxon>
        <taxon>Ecdysozoa</taxon>
        <taxon>Arthropoda</taxon>
        <taxon>Chelicerata</taxon>
        <taxon>Arachnida</taxon>
        <taxon>Acari</taxon>
        <taxon>Acariformes</taxon>
        <taxon>Sarcoptiformes</taxon>
        <taxon>Astigmata</taxon>
        <taxon>Glycyphagoidea</taxon>
        <taxon>Echimyopodidae</taxon>
        <taxon>Blomia</taxon>
    </lineage>
</organism>
<keyword evidence="10" id="KW-1185">Reference proteome</keyword>
<evidence type="ECO:0000256" key="4">
    <source>
        <dbReference type="ARBA" id="ARBA00022741"/>
    </source>
</evidence>
<feature type="domain" description="W2" evidence="8">
    <location>
        <begin position="221"/>
        <end position="381"/>
    </location>
</feature>
<dbReference type="GO" id="GO:0005829">
    <property type="term" value="C:cytosol"/>
    <property type="evidence" value="ECO:0007669"/>
    <property type="project" value="TreeGrafter"/>
</dbReference>
<dbReference type="FunFam" id="3.30.30.170:FF:000002">
    <property type="entry name" value="Eukaryotic translation initiation factor 5"/>
    <property type="match status" value="1"/>
</dbReference>
<evidence type="ECO:0000313" key="10">
    <source>
        <dbReference type="Proteomes" id="UP001142055"/>
    </source>
</evidence>